<dbReference type="KEGG" id="cci:CC1G_15701"/>
<dbReference type="GeneID" id="9378809"/>
<dbReference type="VEuPathDB" id="FungiDB:CC1G_15701"/>
<dbReference type="Proteomes" id="UP000001861">
    <property type="component" value="Unassembled WGS sequence"/>
</dbReference>
<dbReference type="InParanoid" id="D6RQG2"/>
<keyword evidence="2" id="KW-1185">Reference proteome</keyword>
<sequence length="598" mass="68383">MPSLSSLPAELISLVIFYVSKFGKGPWERNPLRDLKACSLAWRHFLPHTRPYIFHTIDIPLPFLPSIRSRHRKQAYHKLREIFERTPALASYTRKLVVNWSTTLDSYESTIVYPLAGVILFFDSVQDVSLVAKDVGVWKEIPGFLRRTLWSQILQSRRVHLSVLGFPFASLARLKDWRELSLDVGITYDPETYRQFDDFIRSDFEEPHHLHILRLRRYYQPALDMFFASPFAISFAHLSDLDIQIHTEDQYIICARLLAASQRLETLTIDVDCVAEDDNFEFLPLPLAYINQSSYPHIKHLSLITYHYVDISDPATFVRQYVGLCDSKSTLLYGWPRPAQVGWEALLPQGTIPDSGPSGPQDAVQAISASQNDWDHVLSLAHDPPLLLLFTSLTTLDLTMNLHGSLHELRLSSNWSILDKLLGGFECSLSEPSTSPVSSHKHPPCLCSHTYTFPHLLSVSLHVILRPLRLEDFAVDSTLEADEIIDQTRAFRTLLEDHLKDKSSDGCECGASTALAEKRKKRKKMKVKTLDSYWDRHSGEEAATLGRQDAGVEVESHLPAVLFPLLRSRVFHERERGFAFKTEVELKERLYLREQLGI</sequence>
<proteinExistence type="predicted"/>
<comment type="caution">
    <text evidence="1">The sequence shown here is derived from an EMBL/GenBank/DDBJ whole genome shotgun (WGS) entry which is preliminary data.</text>
</comment>
<name>D6RQG2_COPC7</name>
<protein>
    <submittedName>
        <fullName evidence="1">Uncharacterized protein</fullName>
    </submittedName>
</protein>
<accession>D6RQG2</accession>
<dbReference type="HOGENOM" id="CLU_032149_0_0_1"/>
<evidence type="ECO:0000313" key="1">
    <source>
        <dbReference type="EMBL" id="EFI26778.1"/>
    </source>
</evidence>
<dbReference type="AlphaFoldDB" id="D6RQG2"/>
<organism evidence="1 2">
    <name type="scientific">Coprinopsis cinerea (strain Okayama-7 / 130 / ATCC MYA-4618 / FGSC 9003)</name>
    <name type="common">Inky cap fungus</name>
    <name type="synonym">Hormographiella aspergillata</name>
    <dbReference type="NCBI Taxonomy" id="240176"/>
    <lineage>
        <taxon>Eukaryota</taxon>
        <taxon>Fungi</taxon>
        <taxon>Dikarya</taxon>
        <taxon>Basidiomycota</taxon>
        <taxon>Agaricomycotina</taxon>
        <taxon>Agaricomycetes</taxon>
        <taxon>Agaricomycetidae</taxon>
        <taxon>Agaricales</taxon>
        <taxon>Agaricineae</taxon>
        <taxon>Psathyrellaceae</taxon>
        <taxon>Coprinopsis</taxon>
    </lineage>
</organism>
<reference evidence="1 2" key="1">
    <citation type="journal article" date="2010" name="Proc. Natl. Acad. Sci. U.S.A.">
        <title>Insights into evolution of multicellular fungi from the assembled chromosomes of the mushroom Coprinopsis cinerea (Coprinus cinereus).</title>
        <authorList>
            <person name="Stajich J.E."/>
            <person name="Wilke S.K."/>
            <person name="Ahren D."/>
            <person name="Au C.H."/>
            <person name="Birren B.W."/>
            <person name="Borodovsky M."/>
            <person name="Burns C."/>
            <person name="Canback B."/>
            <person name="Casselton L.A."/>
            <person name="Cheng C.K."/>
            <person name="Deng J."/>
            <person name="Dietrich F.S."/>
            <person name="Fargo D.C."/>
            <person name="Farman M.L."/>
            <person name="Gathman A.C."/>
            <person name="Goldberg J."/>
            <person name="Guigo R."/>
            <person name="Hoegger P.J."/>
            <person name="Hooker J.B."/>
            <person name="Huggins A."/>
            <person name="James T.Y."/>
            <person name="Kamada T."/>
            <person name="Kilaru S."/>
            <person name="Kodira C."/>
            <person name="Kues U."/>
            <person name="Kupfer D."/>
            <person name="Kwan H.S."/>
            <person name="Lomsadze A."/>
            <person name="Li W."/>
            <person name="Lilly W.W."/>
            <person name="Ma L.J."/>
            <person name="Mackey A.J."/>
            <person name="Manning G."/>
            <person name="Martin F."/>
            <person name="Muraguchi H."/>
            <person name="Natvig D.O."/>
            <person name="Palmerini H."/>
            <person name="Ramesh M.A."/>
            <person name="Rehmeyer C.J."/>
            <person name="Roe B.A."/>
            <person name="Shenoy N."/>
            <person name="Stanke M."/>
            <person name="Ter-Hovhannisyan V."/>
            <person name="Tunlid A."/>
            <person name="Velagapudi R."/>
            <person name="Vision T.J."/>
            <person name="Zeng Q."/>
            <person name="Zolan M.E."/>
            <person name="Pukkila P.J."/>
        </authorList>
    </citation>
    <scope>NUCLEOTIDE SEQUENCE [LARGE SCALE GENOMIC DNA]</scope>
    <source>
        <strain evidence="2">Okayama-7 / 130 / ATCC MYA-4618 / FGSC 9003</strain>
    </source>
</reference>
<gene>
    <name evidence="1" type="ORF">CC1G_15701</name>
</gene>
<evidence type="ECO:0000313" key="2">
    <source>
        <dbReference type="Proteomes" id="UP000001861"/>
    </source>
</evidence>
<dbReference type="RefSeq" id="XP_002910272.1">
    <property type="nucleotide sequence ID" value="XM_002910226.1"/>
</dbReference>
<dbReference type="EMBL" id="AACS02000011">
    <property type="protein sequence ID" value="EFI26778.1"/>
    <property type="molecule type" value="Genomic_DNA"/>
</dbReference>